<feature type="transmembrane region" description="Helical" evidence="7">
    <location>
        <begin position="399"/>
        <end position="416"/>
    </location>
</feature>
<keyword evidence="5 7" id="KW-0472">Membrane</keyword>
<dbReference type="EMBL" id="WJEE01000022">
    <property type="protein sequence ID" value="MRI66891.1"/>
    <property type="molecule type" value="Genomic_DNA"/>
</dbReference>
<dbReference type="AlphaFoldDB" id="A0A6N7R138"/>
<comment type="subcellular location">
    <subcellularLocation>
        <location evidence="1">Cell membrane</location>
        <topology evidence="1">Multi-pass membrane protein</topology>
    </subcellularLocation>
</comment>
<evidence type="ECO:0000256" key="3">
    <source>
        <dbReference type="ARBA" id="ARBA00022692"/>
    </source>
</evidence>
<feature type="transmembrane region" description="Helical" evidence="7">
    <location>
        <begin position="422"/>
        <end position="444"/>
    </location>
</feature>
<comment type="similarity">
    <text evidence="6">Belongs to the ABC-4 integral membrane protein family.</text>
</comment>
<feature type="transmembrane region" description="Helical" evidence="7">
    <location>
        <begin position="305"/>
        <end position="328"/>
    </location>
</feature>
<sequence length="825" mass="91790">MKNMRFSFLVSWRNLTQHKTRFFLTLIAMILGVTVMTSMLIAKETTIKIMDEQEQLYAGDADYWIKSNQRFFSESEVEWVTDREEVEKGVAALLKQGFINVETENIAQASVRITGVSSYDHELIELPVKEGDVTKEGLIITENAAALWGKGVGDIVTFKDMGQVEVTAVVYEGAMLNSPKTLEGSTFRDARVMVPLDTLQEWTGMEGQISNYRFSVKGEKQTELLEAYQANLEGSQLFVQPVVVDSQQNNDVAGLYFMFDIIAILSIFISAFIVFNMLYTTIVERRKEFAVMKSLGYTNGSIRRLIAYEIGVLAVIGSILGLPLGVWLGSFLQEMFMSAIATQTITYELELIKPIIISGMVGLAFPYLAVIFPIYQAGKTSVIEALSESTINRHKNGKGSLIRILVGVICTGIGMIDNTWTFLLLFVGLVLLYPIWMKLFQWLLQPLYKLFFRYAGEQAIRSVKQFENRNVNTSAMLAIGVSLALFMSAALESLPEGIEDDIHATFGGDIHVEKESPWIDADLEKVNKIEGVSDTIPYAEIPNITWQTKTGELREFSIISYTGEPQNAELFAISQITEEQGEHPAIFVGERALTEWGGELGKDITLNTPSGPVTFFVKGTVQTSHYMNYVAFVEDSVLTTNLNWPEKFHLIIDTSDEETIPLVFTQFWRSFEDSIVNVNPITVSIEQGKQALTGMQELMQGLLLLIIALSAIGISNTLLMNTMERIKELGTMRALGFTRAQVKVMIMAEGLMIGITGIIIGTLYGVLVIYLNAHSAQGQALLSFTVPGMSLFLAIAGGLLFTLLASWFPSRTASHIPVKEAINYE</sequence>
<feature type="transmembrane region" description="Helical" evidence="7">
    <location>
        <begin position="744"/>
        <end position="771"/>
    </location>
</feature>
<dbReference type="InterPro" id="IPR025857">
    <property type="entry name" value="MacB_PCD"/>
</dbReference>
<feature type="transmembrane region" description="Helical" evidence="7">
    <location>
        <begin position="791"/>
        <end position="809"/>
    </location>
</feature>
<dbReference type="GO" id="GO:0022857">
    <property type="term" value="F:transmembrane transporter activity"/>
    <property type="evidence" value="ECO:0007669"/>
    <property type="project" value="TreeGrafter"/>
</dbReference>
<feature type="domain" description="ABC3 transporter permease C-terminal" evidence="8">
    <location>
        <begin position="261"/>
        <end position="381"/>
    </location>
</feature>
<evidence type="ECO:0000313" key="11">
    <source>
        <dbReference type="Proteomes" id="UP000435187"/>
    </source>
</evidence>
<comment type="caution">
    <text evidence="10">The sequence shown here is derived from an EMBL/GenBank/DDBJ whole genome shotgun (WGS) entry which is preliminary data.</text>
</comment>
<feature type="domain" description="ABC3 transporter permease C-terminal" evidence="8">
    <location>
        <begin position="702"/>
        <end position="817"/>
    </location>
</feature>
<dbReference type="GO" id="GO:0005886">
    <property type="term" value="C:plasma membrane"/>
    <property type="evidence" value="ECO:0007669"/>
    <property type="project" value="UniProtKB-SubCell"/>
</dbReference>
<evidence type="ECO:0000259" key="9">
    <source>
        <dbReference type="Pfam" id="PF12704"/>
    </source>
</evidence>
<dbReference type="PANTHER" id="PTHR30572:SF4">
    <property type="entry name" value="ABC TRANSPORTER PERMEASE YTRF"/>
    <property type="match status" value="1"/>
</dbReference>
<reference evidence="10 11" key="1">
    <citation type="submission" date="2019-10" db="EMBL/GenBank/DDBJ databases">
        <title>Gracilibacillus salitolerans sp. nov., a moderate halophile isolated from a saline soil in northwest China.</title>
        <authorList>
            <person name="Gan L."/>
        </authorList>
    </citation>
    <scope>NUCLEOTIDE SEQUENCE [LARGE SCALE GENOMIC DNA]</scope>
    <source>
        <strain evidence="10 11">TP2-8</strain>
    </source>
</reference>
<feature type="domain" description="MacB-like periplasmic core" evidence="9">
    <location>
        <begin position="23"/>
        <end position="223"/>
    </location>
</feature>
<dbReference type="Pfam" id="PF12704">
    <property type="entry name" value="MacB_PCD"/>
    <property type="match status" value="1"/>
</dbReference>
<proteinExistence type="inferred from homology"/>
<evidence type="ECO:0000256" key="6">
    <source>
        <dbReference type="ARBA" id="ARBA00038076"/>
    </source>
</evidence>
<keyword evidence="4 7" id="KW-1133">Transmembrane helix</keyword>
<feature type="transmembrane region" description="Helical" evidence="7">
    <location>
        <begin position="255"/>
        <end position="279"/>
    </location>
</feature>
<evidence type="ECO:0000256" key="2">
    <source>
        <dbReference type="ARBA" id="ARBA00022475"/>
    </source>
</evidence>
<organism evidence="10 11">
    <name type="scientific">Gracilibacillus thailandensis</name>
    <dbReference type="NCBI Taxonomy" id="563735"/>
    <lineage>
        <taxon>Bacteria</taxon>
        <taxon>Bacillati</taxon>
        <taxon>Bacillota</taxon>
        <taxon>Bacilli</taxon>
        <taxon>Bacillales</taxon>
        <taxon>Bacillaceae</taxon>
        <taxon>Gracilibacillus</taxon>
    </lineage>
</organism>
<dbReference type="InterPro" id="IPR003838">
    <property type="entry name" value="ABC3_permease_C"/>
</dbReference>
<dbReference type="Proteomes" id="UP000435187">
    <property type="component" value="Unassembled WGS sequence"/>
</dbReference>
<dbReference type="PANTHER" id="PTHR30572">
    <property type="entry name" value="MEMBRANE COMPONENT OF TRANSPORTER-RELATED"/>
    <property type="match status" value="1"/>
</dbReference>
<keyword evidence="3 7" id="KW-0812">Transmembrane</keyword>
<feature type="transmembrane region" description="Helical" evidence="7">
    <location>
        <begin position="702"/>
        <end position="723"/>
    </location>
</feature>
<dbReference type="Pfam" id="PF02687">
    <property type="entry name" value="FtsX"/>
    <property type="match status" value="2"/>
</dbReference>
<evidence type="ECO:0000259" key="8">
    <source>
        <dbReference type="Pfam" id="PF02687"/>
    </source>
</evidence>
<evidence type="ECO:0000313" key="10">
    <source>
        <dbReference type="EMBL" id="MRI66891.1"/>
    </source>
</evidence>
<keyword evidence="11" id="KW-1185">Reference proteome</keyword>
<evidence type="ECO:0000256" key="5">
    <source>
        <dbReference type="ARBA" id="ARBA00023136"/>
    </source>
</evidence>
<dbReference type="InterPro" id="IPR050250">
    <property type="entry name" value="Macrolide_Exporter_MacB"/>
</dbReference>
<evidence type="ECO:0000256" key="1">
    <source>
        <dbReference type="ARBA" id="ARBA00004651"/>
    </source>
</evidence>
<feature type="transmembrane region" description="Helical" evidence="7">
    <location>
        <begin position="21"/>
        <end position="42"/>
    </location>
</feature>
<accession>A0A6N7R138</accession>
<evidence type="ECO:0000256" key="4">
    <source>
        <dbReference type="ARBA" id="ARBA00022989"/>
    </source>
</evidence>
<keyword evidence="2" id="KW-1003">Cell membrane</keyword>
<feature type="transmembrane region" description="Helical" evidence="7">
    <location>
        <begin position="471"/>
        <end position="491"/>
    </location>
</feature>
<name>A0A6N7R138_9BACI</name>
<protein>
    <submittedName>
        <fullName evidence="10">FtsX-like permease family protein</fullName>
    </submittedName>
</protein>
<feature type="transmembrane region" description="Helical" evidence="7">
    <location>
        <begin position="355"/>
        <end position="378"/>
    </location>
</feature>
<gene>
    <name evidence="10" type="ORF">GH885_11160</name>
</gene>
<evidence type="ECO:0000256" key="7">
    <source>
        <dbReference type="SAM" id="Phobius"/>
    </source>
</evidence>